<reference evidence="4 5" key="1">
    <citation type="submission" date="2020-02" db="EMBL/GenBank/DDBJ databases">
        <title>Out from the shadows clarifying the taxonomy of the family Cryomorphaceae and related taxa by utilizing the GTDB taxonomic framework.</title>
        <authorList>
            <person name="Bowman J.P."/>
        </authorList>
    </citation>
    <scope>NUCLEOTIDE SEQUENCE [LARGE SCALE GENOMIC DNA]</scope>
    <source>
        <strain evidence="4 5">QSSC 1-22</strain>
    </source>
</reference>
<dbReference type="EMBL" id="JAAGVY010000048">
    <property type="protein sequence ID" value="NEN25311.1"/>
    <property type="molecule type" value="Genomic_DNA"/>
</dbReference>
<accession>A0A7K3WW86</accession>
<name>A0A7K3WW86_9FLAO</name>
<dbReference type="GO" id="GO:0016301">
    <property type="term" value="F:kinase activity"/>
    <property type="evidence" value="ECO:0007669"/>
    <property type="project" value="UniProtKB-KW"/>
</dbReference>
<proteinExistence type="predicted"/>
<dbReference type="InterPro" id="IPR012893">
    <property type="entry name" value="HipA-like_C"/>
</dbReference>
<keyword evidence="2" id="KW-0418">Kinase</keyword>
<evidence type="ECO:0000259" key="3">
    <source>
        <dbReference type="Pfam" id="PF07804"/>
    </source>
</evidence>
<evidence type="ECO:0000313" key="5">
    <source>
        <dbReference type="Proteomes" id="UP000486602"/>
    </source>
</evidence>
<evidence type="ECO:0000256" key="2">
    <source>
        <dbReference type="ARBA" id="ARBA00022777"/>
    </source>
</evidence>
<dbReference type="Pfam" id="PF07804">
    <property type="entry name" value="HipA_C"/>
    <property type="match status" value="1"/>
</dbReference>
<sequence>MDLKSKLRVEGSKNCSGDIIGLNKIRQLKESNYYVIPQTLDGDAPKEFVSAYFYSKSNKFHKKNSSSWYKYIAKTAEKWYPIESITEFTINKLGETLGLKMNESELVYCNGQIRFFSKYFLKKDEILLHGAEICGDYLNDRVFANEIAGDKNTAREFFTFEFICEALDKIFKSHSFKLKLEFVRMLVFDCLIGNNDRHFYNWGVIANTRRSVKMPIFAPVYDSARGLFWNQSDEKIRHFHSLLSNPNSRKIEKYSKVSQPRVSIESNKNANHFELIEYIIATDARYKAVVIDLCSESNEREVLERFRNDCCCFMIRERQDLIEQLLKRRFKTTRELIS</sequence>
<evidence type="ECO:0000313" key="4">
    <source>
        <dbReference type="EMBL" id="NEN25311.1"/>
    </source>
</evidence>
<dbReference type="Proteomes" id="UP000486602">
    <property type="component" value="Unassembled WGS sequence"/>
</dbReference>
<keyword evidence="1" id="KW-0808">Transferase</keyword>
<evidence type="ECO:0000256" key="1">
    <source>
        <dbReference type="ARBA" id="ARBA00022679"/>
    </source>
</evidence>
<dbReference type="Gene3D" id="1.10.1070.20">
    <property type="match status" value="1"/>
</dbReference>
<dbReference type="RefSeq" id="WP_163286770.1">
    <property type="nucleotide sequence ID" value="NZ_JAAGVY010000048.1"/>
</dbReference>
<gene>
    <name evidence="4" type="ORF">G3O08_17580</name>
</gene>
<feature type="domain" description="HipA-like C-terminal" evidence="3">
    <location>
        <begin position="64"/>
        <end position="263"/>
    </location>
</feature>
<dbReference type="AlphaFoldDB" id="A0A7K3WW86"/>
<keyword evidence="5" id="KW-1185">Reference proteome</keyword>
<organism evidence="4 5">
    <name type="scientific">Cryomorpha ignava</name>
    <dbReference type="NCBI Taxonomy" id="101383"/>
    <lineage>
        <taxon>Bacteria</taxon>
        <taxon>Pseudomonadati</taxon>
        <taxon>Bacteroidota</taxon>
        <taxon>Flavobacteriia</taxon>
        <taxon>Flavobacteriales</taxon>
        <taxon>Cryomorphaceae</taxon>
        <taxon>Cryomorpha</taxon>
    </lineage>
</organism>
<protein>
    <recommendedName>
        <fullName evidence="3">HipA-like C-terminal domain-containing protein</fullName>
    </recommendedName>
</protein>
<comment type="caution">
    <text evidence="4">The sequence shown here is derived from an EMBL/GenBank/DDBJ whole genome shotgun (WGS) entry which is preliminary data.</text>
</comment>